<evidence type="ECO:0000313" key="2">
    <source>
        <dbReference type="Proteomes" id="UP000319852"/>
    </source>
</evidence>
<evidence type="ECO:0000313" key="1">
    <source>
        <dbReference type="EMBL" id="QDS98778.1"/>
    </source>
</evidence>
<gene>
    <name evidence="1" type="ORF">HG15A2_20630</name>
</gene>
<dbReference type="KEGG" id="amob:HG15A2_20630"/>
<keyword evidence="2" id="KW-1185">Reference proteome</keyword>
<sequence>MEIPAGGLSDASKQVEREHAELRELFGTIHKSLATPASPILLVREQPRRLCGMLESHLPIGRGLRVLNRARRTSPPFFLCSLRS</sequence>
<protein>
    <submittedName>
        <fullName evidence="1">Uncharacterized protein</fullName>
    </submittedName>
</protein>
<proteinExistence type="predicted"/>
<dbReference type="EMBL" id="CP036263">
    <property type="protein sequence ID" value="QDS98778.1"/>
    <property type="molecule type" value="Genomic_DNA"/>
</dbReference>
<dbReference type="Proteomes" id="UP000319852">
    <property type="component" value="Chromosome"/>
</dbReference>
<name>A0A517MV80_9BACT</name>
<reference evidence="1 2" key="1">
    <citation type="submission" date="2019-02" db="EMBL/GenBank/DDBJ databases">
        <title>Deep-cultivation of Planctomycetes and their phenomic and genomic characterization uncovers novel biology.</title>
        <authorList>
            <person name="Wiegand S."/>
            <person name="Jogler M."/>
            <person name="Boedeker C."/>
            <person name="Pinto D."/>
            <person name="Vollmers J."/>
            <person name="Rivas-Marin E."/>
            <person name="Kohn T."/>
            <person name="Peeters S.H."/>
            <person name="Heuer A."/>
            <person name="Rast P."/>
            <person name="Oberbeckmann S."/>
            <person name="Bunk B."/>
            <person name="Jeske O."/>
            <person name="Meyerdierks A."/>
            <person name="Storesund J.E."/>
            <person name="Kallscheuer N."/>
            <person name="Luecker S."/>
            <person name="Lage O.M."/>
            <person name="Pohl T."/>
            <person name="Merkel B.J."/>
            <person name="Hornburger P."/>
            <person name="Mueller R.-W."/>
            <person name="Bruemmer F."/>
            <person name="Labrenz M."/>
            <person name="Spormann A.M."/>
            <person name="Op den Camp H."/>
            <person name="Overmann J."/>
            <person name="Amann R."/>
            <person name="Jetten M.S.M."/>
            <person name="Mascher T."/>
            <person name="Medema M.H."/>
            <person name="Devos D.P."/>
            <person name="Kaster A.-K."/>
            <person name="Ovreas L."/>
            <person name="Rohde M."/>
            <person name="Galperin M.Y."/>
            <person name="Jogler C."/>
        </authorList>
    </citation>
    <scope>NUCLEOTIDE SEQUENCE [LARGE SCALE GENOMIC DNA]</scope>
    <source>
        <strain evidence="1 2">HG15A2</strain>
    </source>
</reference>
<organism evidence="1 2">
    <name type="scientific">Adhaeretor mobilis</name>
    <dbReference type="NCBI Taxonomy" id="1930276"/>
    <lineage>
        <taxon>Bacteria</taxon>
        <taxon>Pseudomonadati</taxon>
        <taxon>Planctomycetota</taxon>
        <taxon>Planctomycetia</taxon>
        <taxon>Pirellulales</taxon>
        <taxon>Lacipirellulaceae</taxon>
        <taxon>Adhaeretor</taxon>
    </lineage>
</organism>
<dbReference type="AlphaFoldDB" id="A0A517MV80"/>
<accession>A0A517MV80</accession>